<dbReference type="EMBL" id="GBXM01088959">
    <property type="protein sequence ID" value="JAH19618.1"/>
    <property type="molecule type" value="Transcribed_RNA"/>
</dbReference>
<sequence>MRFYICKAVTAGSKQTFRTLQSWGFSQVVPSQVG</sequence>
<evidence type="ECO:0000313" key="1">
    <source>
        <dbReference type="EMBL" id="JAH19618.1"/>
    </source>
</evidence>
<name>A0A0E9QU29_ANGAN</name>
<protein>
    <submittedName>
        <fullName evidence="1">Uncharacterized protein</fullName>
    </submittedName>
</protein>
<reference evidence="1" key="2">
    <citation type="journal article" date="2015" name="Fish Shellfish Immunol.">
        <title>Early steps in the European eel (Anguilla anguilla)-Vibrio vulnificus interaction in the gills: Role of the RtxA13 toxin.</title>
        <authorList>
            <person name="Callol A."/>
            <person name="Pajuelo D."/>
            <person name="Ebbesson L."/>
            <person name="Teles M."/>
            <person name="MacKenzie S."/>
            <person name="Amaro C."/>
        </authorList>
    </citation>
    <scope>NUCLEOTIDE SEQUENCE</scope>
</reference>
<dbReference type="AlphaFoldDB" id="A0A0E9QU29"/>
<organism evidence="1">
    <name type="scientific">Anguilla anguilla</name>
    <name type="common">European freshwater eel</name>
    <name type="synonym">Muraena anguilla</name>
    <dbReference type="NCBI Taxonomy" id="7936"/>
    <lineage>
        <taxon>Eukaryota</taxon>
        <taxon>Metazoa</taxon>
        <taxon>Chordata</taxon>
        <taxon>Craniata</taxon>
        <taxon>Vertebrata</taxon>
        <taxon>Euteleostomi</taxon>
        <taxon>Actinopterygii</taxon>
        <taxon>Neopterygii</taxon>
        <taxon>Teleostei</taxon>
        <taxon>Anguilliformes</taxon>
        <taxon>Anguillidae</taxon>
        <taxon>Anguilla</taxon>
    </lineage>
</organism>
<reference evidence="1" key="1">
    <citation type="submission" date="2014-11" db="EMBL/GenBank/DDBJ databases">
        <authorList>
            <person name="Amaro Gonzalez C."/>
        </authorList>
    </citation>
    <scope>NUCLEOTIDE SEQUENCE</scope>
</reference>
<accession>A0A0E9QU29</accession>
<proteinExistence type="predicted"/>